<dbReference type="InterPro" id="IPR036651">
    <property type="entry name" value="Gln_synt_N_sf"/>
</dbReference>
<keyword evidence="4" id="KW-0547">Nucleotide-binding</keyword>
<keyword evidence="5" id="KW-0067">ATP-binding</keyword>
<dbReference type="PANTHER" id="PTHR43785:SF12">
    <property type="entry name" value="TYPE-1 GLUTAMINE SYNTHETASE 2"/>
    <property type="match status" value="1"/>
</dbReference>
<evidence type="ECO:0000259" key="10">
    <source>
        <dbReference type="PROSITE" id="PS51987"/>
    </source>
</evidence>
<proteinExistence type="inferred from homology"/>
<dbReference type="PANTHER" id="PTHR43785">
    <property type="entry name" value="GAMMA-GLUTAMYLPUTRESCINE SYNTHETASE"/>
    <property type="match status" value="1"/>
</dbReference>
<dbReference type="Gene3D" id="3.10.20.70">
    <property type="entry name" value="Glutamine synthetase, N-terminal domain"/>
    <property type="match status" value="1"/>
</dbReference>
<evidence type="ECO:0000256" key="3">
    <source>
        <dbReference type="ARBA" id="ARBA00022598"/>
    </source>
</evidence>
<evidence type="ECO:0000256" key="1">
    <source>
        <dbReference type="ARBA" id="ARBA00001946"/>
    </source>
</evidence>
<dbReference type="GO" id="GO:0006542">
    <property type="term" value="P:glutamine biosynthetic process"/>
    <property type="evidence" value="ECO:0007669"/>
    <property type="project" value="InterPro"/>
</dbReference>
<dbReference type="EMBL" id="NHON01000041">
    <property type="protein sequence ID" value="OWJ65214.1"/>
    <property type="molecule type" value="Genomic_DNA"/>
</dbReference>
<gene>
    <name evidence="11" type="ORF">BWR60_20735</name>
</gene>
<evidence type="ECO:0000256" key="5">
    <source>
        <dbReference type="ARBA" id="ARBA00022840"/>
    </source>
</evidence>
<keyword evidence="6" id="KW-0535">Nitrogen fixation</keyword>
<organism evidence="11 12">
    <name type="scientific">Inquilinus limosus</name>
    <dbReference type="NCBI Taxonomy" id="171674"/>
    <lineage>
        <taxon>Bacteria</taxon>
        <taxon>Pseudomonadati</taxon>
        <taxon>Pseudomonadota</taxon>
        <taxon>Alphaproteobacteria</taxon>
        <taxon>Rhodospirillales</taxon>
        <taxon>Rhodospirillaceae</taxon>
        <taxon>Inquilinus</taxon>
    </lineage>
</organism>
<feature type="domain" description="GS beta-grasp" evidence="9">
    <location>
        <begin position="22"/>
        <end position="122"/>
    </location>
</feature>
<accession>A0A211ZJ55</accession>
<evidence type="ECO:0000256" key="6">
    <source>
        <dbReference type="ARBA" id="ARBA00023231"/>
    </source>
</evidence>
<dbReference type="GO" id="GO:0004356">
    <property type="term" value="F:glutamine synthetase activity"/>
    <property type="evidence" value="ECO:0007669"/>
    <property type="project" value="InterPro"/>
</dbReference>
<protein>
    <submittedName>
        <fullName evidence="11">Glutamine synthetase</fullName>
    </submittedName>
</protein>
<comment type="caution">
    <text evidence="11">The sequence shown here is derived from an EMBL/GenBank/DDBJ whole genome shotgun (WGS) entry which is preliminary data.</text>
</comment>
<sequence length="471" mass="51786">MPRNQDDSASPLARLERDLQEHAIRQVRLGWGDQHGIVRGKTLTTGEFLSSVETGKDFPSLTIFDTTNHPILYPFSDSNHLDLPGISGLPDVVLLPDPSTYRRLPWLEGTAWVLGDMHLQDGQPDPLCTRQFLKRQIARLNQAGFEPIIGLEVEFHIFRLVDARLGAEQSGNPPAPPAVANLAHGYQYMSENRTDELEDVLAAIRSAMLDMGLPLAGLDAEWGPGQCEITFQPMPALAAADAMLLLRGAVKQLCRRRGCHATFMTLPKIPNALASGWHLHQSLQDIRTGANAFAGDGGPAPLSETGMRYLAGLLSHAAGTSVLTTPTINGYKRYRPDSLAPCHANWGHENRGTMLRIVGARQSGQIHIENRVGEPCANPYLYIASQLIAGLDGIERRLDAGLPASAGYQGGQPRLPRSLMEAIDAFRRDDLLQAALGRHLSTYLVALKEFEVARFLASVTDWEHQEYFEIY</sequence>
<dbReference type="GO" id="GO:0005524">
    <property type="term" value="F:ATP binding"/>
    <property type="evidence" value="ECO:0007669"/>
    <property type="project" value="UniProtKB-KW"/>
</dbReference>
<dbReference type="SUPFAM" id="SSF54368">
    <property type="entry name" value="Glutamine synthetase, N-terminal domain"/>
    <property type="match status" value="1"/>
</dbReference>
<evidence type="ECO:0000256" key="2">
    <source>
        <dbReference type="ARBA" id="ARBA00003117"/>
    </source>
</evidence>
<dbReference type="PROSITE" id="PS51986">
    <property type="entry name" value="GS_BETA_GRASP"/>
    <property type="match status" value="1"/>
</dbReference>
<evidence type="ECO:0000256" key="7">
    <source>
        <dbReference type="PROSITE-ProRule" id="PRU01330"/>
    </source>
</evidence>
<dbReference type="AlphaFoldDB" id="A0A211ZJ55"/>
<dbReference type="Pfam" id="PF00120">
    <property type="entry name" value="Gln-synt_C"/>
    <property type="match status" value="1"/>
</dbReference>
<keyword evidence="12" id="KW-1185">Reference proteome</keyword>
<reference evidence="12" key="1">
    <citation type="submission" date="2017-05" db="EMBL/GenBank/DDBJ databases">
        <authorList>
            <person name="Macchi M."/>
            <person name="Festa S."/>
            <person name="Coppotelli B.M."/>
            <person name="Morelli I.S."/>
        </authorList>
    </citation>
    <scope>NUCLEOTIDE SEQUENCE [LARGE SCALE GENOMIC DNA]</scope>
    <source>
        <strain evidence="12">I</strain>
    </source>
</reference>
<dbReference type="Gene3D" id="3.30.590.10">
    <property type="entry name" value="Glutamine synthetase/guanido kinase, catalytic domain"/>
    <property type="match status" value="1"/>
</dbReference>
<feature type="domain" description="GS catalytic" evidence="10">
    <location>
        <begin position="129"/>
        <end position="471"/>
    </location>
</feature>
<evidence type="ECO:0000259" key="9">
    <source>
        <dbReference type="PROSITE" id="PS51986"/>
    </source>
</evidence>
<evidence type="ECO:0000256" key="4">
    <source>
        <dbReference type="ARBA" id="ARBA00022741"/>
    </source>
</evidence>
<name>A0A211ZJ55_9PROT</name>
<dbReference type="Proteomes" id="UP000196655">
    <property type="component" value="Unassembled WGS sequence"/>
</dbReference>
<evidence type="ECO:0000313" key="12">
    <source>
        <dbReference type="Proteomes" id="UP000196655"/>
    </source>
</evidence>
<dbReference type="PROSITE" id="PS51987">
    <property type="entry name" value="GS_CATALYTIC"/>
    <property type="match status" value="1"/>
</dbReference>
<comment type="function">
    <text evidence="2">Catalyzes the ATP-dependent biosynthesis of glutamine from glutamate and ammonia.</text>
</comment>
<dbReference type="SUPFAM" id="SSF55931">
    <property type="entry name" value="Glutamine synthetase/guanido kinase"/>
    <property type="match status" value="1"/>
</dbReference>
<keyword evidence="3" id="KW-0436">Ligase</keyword>
<dbReference type="InterPro" id="IPR014746">
    <property type="entry name" value="Gln_synth/guanido_kin_cat_dom"/>
</dbReference>
<dbReference type="OrthoDB" id="9807095at2"/>
<comment type="similarity">
    <text evidence="7 8">Belongs to the glutamine synthetase family.</text>
</comment>
<dbReference type="InterPro" id="IPR008146">
    <property type="entry name" value="Gln_synth_cat_dom"/>
</dbReference>
<dbReference type="InterPro" id="IPR008147">
    <property type="entry name" value="Gln_synt_N"/>
</dbReference>
<dbReference type="SMART" id="SM01230">
    <property type="entry name" value="Gln-synt_C"/>
    <property type="match status" value="1"/>
</dbReference>
<comment type="cofactor">
    <cofactor evidence="1">
        <name>Mg(2+)</name>
        <dbReference type="ChEBI" id="CHEBI:18420"/>
    </cofactor>
</comment>
<evidence type="ECO:0000313" key="11">
    <source>
        <dbReference type="EMBL" id="OWJ65214.1"/>
    </source>
</evidence>
<evidence type="ECO:0000256" key="8">
    <source>
        <dbReference type="RuleBase" id="RU000384"/>
    </source>
</evidence>